<proteinExistence type="predicted"/>
<dbReference type="EMBL" id="UINC01065369">
    <property type="protein sequence ID" value="SVB94958.1"/>
    <property type="molecule type" value="Genomic_DNA"/>
</dbReference>
<organism evidence="2">
    <name type="scientific">marine metagenome</name>
    <dbReference type="NCBI Taxonomy" id="408172"/>
    <lineage>
        <taxon>unclassified sequences</taxon>
        <taxon>metagenomes</taxon>
        <taxon>ecological metagenomes</taxon>
    </lineage>
</organism>
<sequence length="35" mass="4052">MYLKLQPAEKNIDNKSGVPDYPIKVGLRHNQDLKQ</sequence>
<feature type="region of interest" description="Disordered" evidence="1">
    <location>
        <begin position="1"/>
        <end position="20"/>
    </location>
</feature>
<evidence type="ECO:0000313" key="2">
    <source>
        <dbReference type="EMBL" id="SVB94958.1"/>
    </source>
</evidence>
<reference evidence="2" key="1">
    <citation type="submission" date="2018-05" db="EMBL/GenBank/DDBJ databases">
        <authorList>
            <person name="Lanie J.A."/>
            <person name="Ng W.-L."/>
            <person name="Kazmierczak K.M."/>
            <person name="Andrzejewski T.M."/>
            <person name="Davidsen T.M."/>
            <person name="Wayne K.J."/>
            <person name="Tettelin H."/>
            <person name="Glass J.I."/>
            <person name="Rusch D."/>
            <person name="Podicherti R."/>
            <person name="Tsui H.-C.T."/>
            <person name="Winkler M.E."/>
        </authorList>
    </citation>
    <scope>NUCLEOTIDE SEQUENCE</scope>
</reference>
<name>A0A382I5Y7_9ZZZZ</name>
<gene>
    <name evidence="2" type="ORF">METZ01_LOCUS247812</name>
</gene>
<protein>
    <submittedName>
        <fullName evidence="2">Uncharacterized protein</fullName>
    </submittedName>
</protein>
<dbReference type="AlphaFoldDB" id="A0A382I5Y7"/>
<accession>A0A382I5Y7</accession>
<evidence type="ECO:0000256" key="1">
    <source>
        <dbReference type="SAM" id="MobiDB-lite"/>
    </source>
</evidence>